<dbReference type="Pfam" id="PF13600">
    <property type="entry name" value="DUF4140"/>
    <property type="match status" value="1"/>
</dbReference>
<evidence type="ECO:0000313" key="4">
    <source>
        <dbReference type="EMBL" id="CUU05863.1"/>
    </source>
</evidence>
<dbReference type="STRING" id="1643428.GCA_001442855_01322"/>
<keyword evidence="5" id="KW-1185">Reference proteome</keyword>
<keyword evidence="1" id="KW-0175">Coiled coil</keyword>
<dbReference type="InterPro" id="IPR025554">
    <property type="entry name" value="DUF4140"/>
</dbReference>
<dbReference type="InterPro" id="IPR011935">
    <property type="entry name" value="CHP02231"/>
</dbReference>
<dbReference type="Pfam" id="PF13598">
    <property type="entry name" value="DUF4139"/>
    <property type="match status" value="1"/>
</dbReference>
<feature type="coiled-coil region" evidence="1">
    <location>
        <begin position="161"/>
        <end position="195"/>
    </location>
</feature>
<dbReference type="PANTHER" id="PTHR31005">
    <property type="entry name" value="DUF4139 DOMAIN-CONTAINING PROTEIN"/>
    <property type="match status" value="1"/>
</dbReference>
<dbReference type="AlphaFoldDB" id="A0A0S4N3L9"/>
<dbReference type="InterPro" id="IPR037291">
    <property type="entry name" value="DUF4139"/>
</dbReference>
<feature type="domain" description="DUF4139" evidence="2">
    <location>
        <begin position="209"/>
        <end position="512"/>
    </location>
</feature>
<gene>
    <name evidence="4" type="ORF">JGI1_01350</name>
</gene>
<name>A0A0S4N3L9_9BACT</name>
<evidence type="ECO:0000313" key="5">
    <source>
        <dbReference type="Proteomes" id="UP000320623"/>
    </source>
</evidence>
<dbReference type="PANTHER" id="PTHR31005:SF8">
    <property type="entry name" value="DUF4139 DOMAIN-CONTAINING PROTEIN"/>
    <property type="match status" value="1"/>
</dbReference>
<dbReference type="EMBL" id="FAOO01000008">
    <property type="protein sequence ID" value="CUU05863.1"/>
    <property type="molecule type" value="Genomic_DNA"/>
</dbReference>
<reference evidence="5" key="1">
    <citation type="submission" date="2015-11" db="EMBL/GenBank/DDBJ databases">
        <authorList>
            <person name="Varghese N."/>
        </authorList>
    </citation>
    <scope>NUCLEOTIDE SEQUENCE [LARGE SCALE GENOMIC DNA]</scope>
</reference>
<proteinExistence type="predicted"/>
<evidence type="ECO:0000259" key="2">
    <source>
        <dbReference type="Pfam" id="PF13598"/>
    </source>
</evidence>
<evidence type="ECO:0008006" key="6">
    <source>
        <dbReference type="Google" id="ProtNLM"/>
    </source>
</evidence>
<evidence type="ECO:0000256" key="1">
    <source>
        <dbReference type="SAM" id="Coils"/>
    </source>
</evidence>
<evidence type="ECO:0000259" key="3">
    <source>
        <dbReference type="Pfam" id="PF13600"/>
    </source>
</evidence>
<protein>
    <recommendedName>
        <fullName evidence="6">Mucoidy inhibitor MuiA family protein</fullName>
    </recommendedName>
</protein>
<feature type="domain" description="DUF4140" evidence="3">
    <location>
        <begin position="29"/>
        <end position="125"/>
    </location>
</feature>
<dbReference type="Proteomes" id="UP000320623">
    <property type="component" value="Unassembled WGS sequence"/>
</dbReference>
<sequence>MRKFFLLIFLPILFVNGEEIVPKFKISSVIVYPDQGFITKVSSFKVRRGENIVKIFKLTPMLVDASVQVEIAKGTGVKILDVKVVETFLEGAEVEKVKKLRVKLDSLNKLLSEKGGEVEVITGKIEQLKKLSPPGQRFTIQEVESYFKFYERMLAENIKGRIELQGEIEKLNEEKKKVEEELNRLSSLKERSKTIEIYLMSEREEQIGLKVSYLVGGTGWVPGYEIRASSLDSKVDFNFFAFVRQLTGEDWDSDVEIEISTARVSILGTPPEISQWVVDVYQPRPIKPFLKQRELAVEGEKAPVEEFPAPEVEVEPTSFSFKLRQKFKIPSDGQPHRVYIASFSESVPFVYYAVPKLSRYAYLRAGLRNNFTFPILPGKVWIFIDGKYVSSSSFDKILPEDSFSVSFGVDEAVSVDRKLKRKFTEYTGIVGRNVKISYDYEIEVQNGKKGEIMIEIVDNFPISRNEKIKVVLESPKSVEAEIGDDGIIRWRFNLPVGGKKILSVKFYVEFPKDLKVVGLE</sequence>
<accession>A0A0S4N3L9</accession>
<dbReference type="RefSeq" id="WP_181180293.1">
    <property type="nucleotide sequence ID" value="NZ_FAOO01000008.1"/>
</dbReference>
<organism evidence="4 5">
    <name type="scientific">Candidatus Thermokryptus mobilis</name>
    <dbReference type="NCBI Taxonomy" id="1643428"/>
    <lineage>
        <taxon>Bacteria</taxon>
        <taxon>Pseudomonadati</taxon>
        <taxon>Candidatus Kryptoniota</taxon>
        <taxon>Candidatus Thermokryptus</taxon>
    </lineage>
</organism>
<dbReference type="NCBIfam" id="TIGR02231">
    <property type="entry name" value="mucoidy inhibitor MuiA family protein"/>
    <property type="match status" value="1"/>
</dbReference>